<evidence type="ECO:0000256" key="3">
    <source>
        <dbReference type="ARBA" id="ARBA00022723"/>
    </source>
</evidence>
<dbReference type="Gene3D" id="3.30.160.60">
    <property type="entry name" value="Classic Zinc Finger"/>
    <property type="match status" value="8"/>
</dbReference>
<feature type="compositionally biased region" description="Basic and acidic residues" evidence="10">
    <location>
        <begin position="122"/>
        <end position="136"/>
    </location>
</feature>
<dbReference type="SMR" id="G1SM09"/>
<name>G1SM09_RABIT</name>
<dbReference type="Gene3D" id="6.10.140.140">
    <property type="match status" value="1"/>
</dbReference>
<dbReference type="GeneTree" id="ENSGT00940000162449"/>
<feature type="region of interest" description="Disordered" evidence="10">
    <location>
        <begin position="422"/>
        <end position="472"/>
    </location>
</feature>
<dbReference type="KEGG" id="ocu:100353822"/>
<organism evidence="13 14">
    <name type="scientific">Oryctolagus cuniculus</name>
    <name type="common">Rabbit</name>
    <dbReference type="NCBI Taxonomy" id="9986"/>
    <lineage>
        <taxon>Eukaryota</taxon>
        <taxon>Metazoa</taxon>
        <taxon>Chordata</taxon>
        <taxon>Craniata</taxon>
        <taxon>Vertebrata</taxon>
        <taxon>Euteleostomi</taxon>
        <taxon>Mammalia</taxon>
        <taxon>Eutheria</taxon>
        <taxon>Euarchontoglires</taxon>
        <taxon>Glires</taxon>
        <taxon>Lagomorpha</taxon>
        <taxon>Leporidae</taxon>
        <taxon>Oryctolagus</taxon>
    </lineage>
</organism>
<dbReference type="GO" id="GO:0001227">
    <property type="term" value="F:DNA-binding transcription repressor activity, RNA polymerase II-specific"/>
    <property type="evidence" value="ECO:0007669"/>
    <property type="project" value="Ensembl"/>
</dbReference>
<evidence type="ECO:0000313" key="13">
    <source>
        <dbReference type="Ensembl" id="ENSOCUP00000003925.4"/>
    </source>
</evidence>
<accession>G1SM09</accession>
<dbReference type="InterPro" id="IPR050717">
    <property type="entry name" value="C2H2-ZF_Transcription_Reg"/>
</dbReference>
<feature type="domain" description="C2H2-type" evidence="11">
    <location>
        <begin position="315"/>
        <end position="342"/>
    </location>
</feature>
<dbReference type="Bgee" id="ENSOCUG00000004550">
    <property type="expression patterns" value="Expressed in testis and 17 other cell types or tissues"/>
</dbReference>
<dbReference type="PANTHER" id="PTHR14196:SF12">
    <property type="entry name" value="ZINC FINGER PROTEIN 208-LIKE"/>
    <property type="match status" value="1"/>
</dbReference>
<dbReference type="FunFam" id="3.30.160.60:FF:002343">
    <property type="entry name" value="Zinc finger protein 33A"/>
    <property type="match status" value="1"/>
</dbReference>
<feature type="domain" description="C2H2-type" evidence="11">
    <location>
        <begin position="371"/>
        <end position="398"/>
    </location>
</feature>
<comment type="subcellular location">
    <subcellularLocation>
        <location evidence="1">Nucleus</location>
    </subcellularLocation>
</comment>
<feature type="domain" description="C2H2-type" evidence="11">
    <location>
        <begin position="343"/>
        <end position="370"/>
    </location>
</feature>
<dbReference type="PROSITE" id="PS50157">
    <property type="entry name" value="ZINC_FINGER_C2H2_2"/>
    <property type="match status" value="8"/>
</dbReference>
<feature type="domain" description="C2H2-type" evidence="11">
    <location>
        <begin position="259"/>
        <end position="286"/>
    </location>
</feature>
<dbReference type="PROSITE" id="PS00028">
    <property type="entry name" value="ZINC_FINGER_C2H2_1"/>
    <property type="match status" value="8"/>
</dbReference>
<feature type="domain" description="C2H2-type" evidence="11">
    <location>
        <begin position="399"/>
        <end position="426"/>
    </location>
</feature>
<evidence type="ECO:0000256" key="2">
    <source>
        <dbReference type="ARBA" id="ARBA00006991"/>
    </source>
</evidence>
<proteinExistence type="inferred from homology"/>
<comment type="similarity">
    <text evidence="2">Belongs to the krueppel C2H2-type zinc-finger protein family.</text>
</comment>
<reference evidence="13 14" key="1">
    <citation type="journal article" date="2011" name="Nature">
        <title>A high-resolution map of human evolutionary constraint using 29 mammals.</title>
        <authorList>
            <person name="Lindblad-Toh K."/>
            <person name="Garber M."/>
            <person name="Zuk O."/>
            <person name="Lin M.F."/>
            <person name="Parker B.J."/>
            <person name="Washietl S."/>
            <person name="Kheradpour P."/>
            <person name="Ernst J."/>
            <person name="Jordan G."/>
            <person name="Mauceli E."/>
            <person name="Ward L.D."/>
            <person name="Lowe C.B."/>
            <person name="Holloway A.K."/>
            <person name="Clamp M."/>
            <person name="Gnerre S."/>
            <person name="Alfoldi J."/>
            <person name="Beal K."/>
            <person name="Chang J."/>
            <person name="Clawson H."/>
            <person name="Cuff J."/>
            <person name="Di Palma F."/>
            <person name="Fitzgerald S."/>
            <person name="Flicek P."/>
            <person name="Guttman M."/>
            <person name="Hubisz M.J."/>
            <person name="Jaffe D.B."/>
            <person name="Jungreis I."/>
            <person name="Kent W.J."/>
            <person name="Kostka D."/>
            <person name="Lara M."/>
            <person name="Martins A.L."/>
            <person name="Massingham T."/>
            <person name="Moltke I."/>
            <person name="Raney B.J."/>
            <person name="Rasmussen M.D."/>
            <person name="Robinson J."/>
            <person name="Stark A."/>
            <person name="Vilella A.J."/>
            <person name="Wen J."/>
            <person name="Xie X."/>
            <person name="Zody M.C."/>
            <person name="Baldwin J."/>
            <person name="Bloom T."/>
            <person name="Chin C.W."/>
            <person name="Heiman D."/>
            <person name="Nicol R."/>
            <person name="Nusbaum C."/>
            <person name="Young S."/>
            <person name="Wilkinson J."/>
            <person name="Worley K.C."/>
            <person name="Kovar C.L."/>
            <person name="Muzny D.M."/>
            <person name="Gibbs R.A."/>
            <person name="Cree A."/>
            <person name="Dihn H.H."/>
            <person name="Fowler G."/>
            <person name="Jhangiani S."/>
            <person name="Joshi V."/>
            <person name="Lee S."/>
            <person name="Lewis L.R."/>
            <person name="Nazareth L.V."/>
            <person name="Okwuonu G."/>
            <person name="Santibanez J."/>
            <person name="Warren W.C."/>
            <person name="Mardis E.R."/>
            <person name="Weinstock G.M."/>
            <person name="Wilson R.K."/>
            <person name="Delehaunty K."/>
            <person name="Dooling D."/>
            <person name="Fronik C."/>
            <person name="Fulton L."/>
            <person name="Fulton B."/>
            <person name="Graves T."/>
            <person name="Minx P."/>
            <person name="Sodergren E."/>
            <person name="Birney E."/>
            <person name="Margulies E.H."/>
            <person name="Herrero J."/>
            <person name="Green E.D."/>
            <person name="Haussler D."/>
            <person name="Siepel A."/>
            <person name="Goldman N."/>
            <person name="Pollard K.S."/>
            <person name="Pedersen J.S."/>
            <person name="Lander E.S."/>
            <person name="Kellis M."/>
        </authorList>
    </citation>
    <scope>NUCLEOTIDE SEQUENCE [LARGE SCALE GENOMIC DNA]</scope>
    <source>
        <strain evidence="14">Thorbecke</strain>
    </source>
</reference>
<dbReference type="InParanoid" id="G1SM09"/>
<evidence type="ECO:0000256" key="7">
    <source>
        <dbReference type="ARBA" id="ARBA00023125"/>
    </source>
</evidence>
<dbReference type="PANTHER" id="PTHR14196">
    <property type="entry name" value="ODD-SKIPPED - RELATED"/>
    <property type="match status" value="1"/>
</dbReference>
<dbReference type="GeneID" id="100353822"/>
<dbReference type="GO" id="GO:0001162">
    <property type="term" value="F:RNA polymerase II intronic transcription regulatory region sequence-specific DNA binding"/>
    <property type="evidence" value="ECO:0007669"/>
    <property type="project" value="Ensembl"/>
</dbReference>
<evidence type="ECO:0000256" key="4">
    <source>
        <dbReference type="ARBA" id="ARBA00022737"/>
    </source>
</evidence>
<keyword evidence="6" id="KW-0862">Zinc</keyword>
<feature type="domain" description="C2H2-type" evidence="11">
    <location>
        <begin position="287"/>
        <end position="314"/>
    </location>
</feature>
<evidence type="ECO:0000256" key="1">
    <source>
        <dbReference type="ARBA" id="ARBA00004123"/>
    </source>
</evidence>
<dbReference type="FunFam" id="3.30.160.60:FF:000848">
    <property type="entry name" value="Zinc finger protein 35"/>
    <property type="match status" value="1"/>
</dbReference>
<dbReference type="HOGENOM" id="CLU_447553_0_0_1"/>
<dbReference type="Pfam" id="PF00096">
    <property type="entry name" value="zf-C2H2"/>
    <property type="match status" value="8"/>
</dbReference>
<reference evidence="13" key="2">
    <citation type="submission" date="2025-08" db="UniProtKB">
        <authorList>
            <consortium name="Ensembl"/>
        </authorList>
    </citation>
    <scope>IDENTIFICATION</scope>
    <source>
        <strain evidence="13">Thorbecke</strain>
    </source>
</reference>
<feature type="domain" description="C2H2-type" evidence="11">
    <location>
        <begin position="231"/>
        <end position="258"/>
    </location>
</feature>
<dbReference type="CDD" id="cd07765">
    <property type="entry name" value="KRAB_A-box"/>
    <property type="match status" value="1"/>
</dbReference>
<keyword evidence="3" id="KW-0479">Metal-binding</keyword>
<dbReference type="InterPro" id="IPR013087">
    <property type="entry name" value="Znf_C2H2_type"/>
</dbReference>
<dbReference type="Proteomes" id="UP000001811">
    <property type="component" value="Unplaced"/>
</dbReference>
<dbReference type="OrthoDB" id="10072647at2759"/>
<keyword evidence="4" id="KW-0677">Repeat</keyword>
<evidence type="ECO:0000256" key="8">
    <source>
        <dbReference type="ARBA" id="ARBA00023242"/>
    </source>
</evidence>
<dbReference type="eggNOG" id="KOG1721">
    <property type="taxonomic scope" value="Eukaryota"/>
</dbReference>
<keyword evidence="5 9" id="KW-0863">Zinc-finger</keyword>
<evidence type="ECO:0000256" key="9">
    <source>
        <dbReference type="PROSITE-ProRule" id="PRU00042"/>
    </source>
</evidence>
<evidence type="ECO:0000313" key="14">
    <source>
        <dbReference type="Proteomes" id="UP000001811"/>
    </source>
</evidence>
<feature type="domain" description="C2H2-type" evidence="11">
    <location>
        <begin position="203"/>
        <end position="230"/>
    </location>
</feature>
<dbReference type="FunFam" id="3.30.160.60:FF:000759">
    <property type="entry name" value="zinc finger protein 16"/>
    <property type="match status" value="1"/>
</dbReference>
<dbReference type="SMART" id="SM00355">
    <property type="entry name" value="ZnF_C2H2"/>
    <property type="match status" value="8"/>
</dbReference>
<keyword evidence="14" id="KW-1185">Reference proteome</keyword>
<dbReference type="FunFam" id="3.30.160.60:FF:000098">
    <property type="entry name" value="Zinc finger protein 614"/>
    <property type="match status" value="1"/>
</dbReference>
<evidence type="ECO:0000259" key="11">
    <source>
        <dbReference type="PROSITE" id="PS50157"/>
    </source>
</evidence>
<dbReference type="SUPFAM" id="SSF57667">
    <property type="entry name" value="beta-beta-alpha zinc fingers"/>
    <property type="match status" value="4"/>
</dbReference>
<dbReference type="Ensembl" id="ENSOCUT00000004548.4">
    <property type="protein sequence ID" value="ENSOCUP00000003925.4"/>
    <property type="gene ID" value="ENSOCUG00000004550.4"/>
</dbReference>
<dbReference type="AlphaFoldDB" id="G1SM09"/>
<dbReference type="FunFam" id="3.30.160.60:FF:000139">
    <property type="entry name" value="zinc finger protein 1 homolog"/>
    <property type="match status" value="1"/>
</dbReference>
<dbReference type="SMART" id="SM00349">
    <property type="entry name" value="KRAB"/>
    <property type="match status" value="1"/>
</dbReference>
<dbReference type="FunFam" id="3.30.160.60:FF:000029">
    <property type="entry name" value="GLI family zinc finger 4"/>
    <property type="match status" value="1"/>
</dbReference>
<dbReference type="GO" id="GO:0008270">
    <property type="term" value="F:zinc ion binding"/>
    <property type="evidence" value="ECO:0007669"/>
    <property type="project" value="UniProtKB-KW"/>
</dbReference>
<dbReference type="PROSITE" id="PS50805">
    <property type="entry name" value="KRAB"/>
    <property type="match status" value="1"/>
</dbReference>
<feature type="domain" description="KRAB" evidence="12">
    <location>
        <begin position="8"/>
        <end position="78"/>
    </location>
</feature>
<dbReference type="STRING" id="9986.ENSOCUP00000003925"/>
<dbReference type="InterPro" id="IPR036051">
    <property type="entry name" value="KRAB_dom_sf"/>
</dbReference>
<reference evidence="13" key="3">
    <citation type="submission" date="2025-09" db="UniProtKB">
        <authorList>
            <consortium name="Ensembl"/>
        </authorList>
    </citation>
    <scope>IDENTIFICATION</scope>
    <source>
        <strain evidence="13">Thorbecke</strain>
    </source>
</reference>
<protein>
    <submittedName>
        <fullName evidence="13">Zinc finger protein 350</fullName>
    </submittedName>
</protein>
<evidence type="ECO:0000256" key="10">
    <source>
        <dbReference type="SAM" id="MobiDB-lite"/>
    </source>
</evidence>
<sequence>MIQAQEVLMFDDVAVRFTWEEWQLLNPAQKALYRDVMLENYRSLVSVGWRASKPDLLSQLERGEPWTIEGENHCGTPPEIWKADGVLEHLQNGSVMNRMEQQHKQSAFKDVHWSRTPLLLRKNPDTFDLHGKRLKSDSGCAGQSRSNERENPAEVPGNGDAFLPAGQRQFHTEPASAASPKGVSMKSQLVSSKHGSAHAKKPHICSDCGKAFTKKSGLAGHQVTHTGEKPHGCGLCGKAFSRKYMLTEHQRIHTGERPYECTECGKAFLKKSRLSLHQKTHTGEKTYMCSECGKGFIQKGNLTVHQRIHTGEKPYTCSDCGKGFIQKTCLIAHQRFHTGKAPFVCSECGRSCSQKSSLIRHQRIHTREKPFECAQCGKAFISRPKLIVHQKTHLGQRLYGCNECGKAFAYMSFLVQHKRVHTGGTQGHAGKGENPAERPSPQPTRDVVQGKSPGHPVMPQVPSVAPHTSINVSGLPANRNGVVVWQPGGRCVPSGGSSGFAQGGNLMNTVSVVVPSVINFILFYVTANP</sequence>
<dbReference type="FunFam" id="3.30.160.60:FF:000128">
    <property type="entry name" value="zinc finger protein 268 isoform X1"/>
    <property type="match status" value="1"/>
</dbReference>
<dbReference type="FunFam" id="3.30.160.60:FF:000053">
    <property type="entry name" value="zinc finger protein 182 isoform X1"/>
    <property type="match status" value="1"/>
</dbReference>
<keyword evidence="8" id="KW-0539">Nucleus</keyword>
<dbReference type="GO" id="GO:0017053">
    <property type="term" value="C:transcription repressor complex"/>
    <property type="evidence" value="ECO:0007669"/>
    <property type="project" value="Ensembl"/>
</dbReference>
<gene>
    <name evidence="13" type="primary">ZNF350</name>
</gene>
<dbReference type="GO" id="GO:0016604">
    <property type="term" value="C:nuclear body"/>
    <property type="evidence" value="ECO:0007669"/>
    <property type="project" value="Ensembl"/>
</dbReference>
<evidence type="ECO:0000256" key="5">
    <source>
        <dbReference type="ARBA" id="ARBA00022771"/>
    </source>
</evidence>
<dbReference type="InterPro" id="IPR001909">
    <property type="entry name" value="KRAB"/>
</dbReference>
<dbReference type="Pfam" id="PF01352">
    <property type="entry name" value="KRAB"/>
    <property type="match status" value="1"/>
</dbReference>
<feature type="region of interest" description="Disordered" evidence="10">
    <location>
        <begin position="122"/>
        <end position="165"/>
    </location>
</feature>
<evidence type="ECO:0000256" key="6">
    <source>
        <dbReference type="ARBA" id="ARBA00022833"/>
    </source>
</evidence>
<dbReference type="InterPro" id="IPR036236">
    <property type="entry name" value="Znf_C2H2_sf"/>
</dbReference>
<evidence type="ECO:0000259" key="12">
    <source>
        <dbReference type="PROSITE" id="PS50805"/>
    </source>
</evidence>
<dbReference type="SUPFAM" id="SSF109640">
    <property type="entry name" value="KRAB domain (Kruppel-associated box)"/>
    <property type="match status" value="1"/>
</dbReference>
<keyword evidence="7" id="KW-0238">DNA-binding</keyword>